<accession>A0A6A6VGL7</accession>
<dbReference type="EMBL" id="MU006570">
    <property type="protein sequence ID" value="KAF2748247.1"/>
    <property type="molecule type" value="Genomic_DNA"/>
</dbReference>
<protein>
    <submittedName>
        <fullName evidence="1">Uncharacterized protein</fullName>
    </submittedName>
</protein>
<gene>
    <name evidence="1" type="ORF">M011DRAFT_458121</name>
</gene>
<dbReference type="AlphaFoldDB" id="A0A6A6VGL7"/>
<sequence length="211" mass="23193">MKDRKLTRAVLWVRDALNSLSSSTATAFHAIYGAGANTKKDEWYRTLKPGAGAPSVHMVIEPHAYAPRRRVIAPALGQKALRDSEFLIARQVSKMICRIADEYEITGSGAPFPGLRMPKAEAPRGSFNRTEMEIRSTPPLLMSGLVCPCITRAICRSCGLLGTWVQNLFGKTAPDSLRYQNLANARLAERIAQEEGRKAAGNEGPERKDII</sequence>
<evidence type="ECO:0000313" key="1">
    <source>
        <dbReference type="EMBL" id="KAF2748247.1"/>
    </source>
</evidence>
<organism evidence="1 2">
    <name type="scientific">Sporormia fimetaria CBS 119925</name>
    <dbReference type="NCBI Taxonomy" id="1340428"/>
    <lineage>
        <taxon>Eukaryota</taxon>
        <taxon>Fungi</taxon>
        <taxon>Dikarya</taxon>
        <taxon>Ascomycota</taxon>
        <taxon>Pezizomycotina</taxon>
        <taxon>Dothideomycetes</taxon>
        <taxon>Pleosporomycetidae</taxon>
        <taxon>Pleosporales</taxon>
        <taxon>Sporormiaceae</taxon>
        <taxon>Sporormia</taxon>
    </lineage>
</organism>
<proteinExistence type="predicted"/>
<reference evidence="1" key="1">
    <citation type="journal article" date="2020" name="Stud. Mycol.">
        <title>101 Dothideomycetes genomes: a test case for predicting lifestyles and emergence of pathogens.</title>
        <authorList>
            <person name="Haridas S."/>
            <person name="Albert R."/>
            <person name="Binder M."/>
            <person name="Bloem J."/>
            <person name="Labutti K."/>
            <person name="Salamov A."/>
            <person name="Andreopoulos B."/>
            <person name="Baker S."/>
            <person name="Barry K."/>
            <person name="Bills G."/>
            <person name="Bluhm B."/>
            <person name="Cannon C."/>
            <person name="Castanera R."/>
            <person name="Culley D."/>
            <person name="Daum C."/>
            <person name="Ezra D."/>
            <person name="Gonzalez J."/>
            <person name="Henrissat B."/>
            <person name="Kuo A."/>
            <person name="Liang C."/>
            <person name="Lipzen A."/>
            <person name="Lutzoni F."/>
            <person name="Magnuson J."/>
            <person name="Mondo S."/>
            <person name="Nolan M."/>
            <person name="Ohm R."/>
            <person name="Pangilinan J."/>
            <person name="Park H.-J."/>
            <person name="Ramirez L."/>
            <person name="Alfaro M."/>
            <person name="Sun H."/>
            <person name="Tritt A."/>
            <person name="Yoshinaga Y."/>
            <person name="Zwiers L.-H."/>
            <person name="Turgeon B."/>
            <person name="Goodwin S."/>
            <person name="Spatafora J."/>
            <person name="Crous P."/>
            <person name="Grigoriev I."/>
        </authorList>
    </citation>
    <scope>NUCLEOTIDE SEQUENCE</scope>
    <source>
        <strain evidence="1">CBS 119925</strain>
    </source>
</reference>
<name>A0A6A6VGL7_9PLEO</name>
<evidence type="ECO:0000313" key="2">
    <source>
        <dbReference type="Proteomes" id="UP000799440"/>
    </source>
</evidence>
<dbReference type="Proteomes" id="UP000799440">
    <property type="component" value="Unassembled WGS sequence"/>
</dbReference>
<keyword evidence="2" id="KW-1185">Reference proteome</keyword>